<sequence length="287" mass="32221">MDPSQTLTLNRLLQRLDLNLLSADADPKLRYSQYERNRVGVNIEHARNLLLTLEKQSASTRAQIAQKQQVQADLQRKRELVKKLNARLQELNELKELDSESEEDDDEEDVATRPSYAPARPDVDGGLDAGSQAETAPPEPPSQQEMRSRKPLSAADNRSAASTTARENLFAGRKQHPDLETTEALMSHNRSEQDALTNGLLGLARALKESTVNFGSSLEQEKEIMKRAEGSLEKSSVGMEAASRRMGTLRRMSEGQGWWGRVKLYGCIFALWVFLFLIVFLGPKLRF</sequence>
<dbReference type="GO" id="GO:0005789">
    <property type="term" value="C:endoplasmic reticulum membrane"/>
    <property type="evidence" value="ECO:0007669"/>
    <property type="project" value="UniProtKB-SubCell"/>
</dbReference>
<feature type="region of interest" description="Disordered" evidence="10">
    <location>
        <begin position="94"/>
        <end position="176"/>
    </location>
</feature>
<accession>A0AB34L7E7</accession>
<evidence type="ECO:0000256" key="6">
    <source>
        <dbReference type="ARBA" id="ARBA00022892"/>
    </source>
</evidence>
<keyword evidence="4 11" id="KW-0812">Transmembrane</keyword>
<dbReference type="EMBL" id="JAAQHG020000001">
    <property type="protein sequence ID" value="KAL1590905.1"/>
    <property type="molecule type" value="Genomic_DNA"/>
</dbReference>
<evidence type="ECO:0008006" key="14">
    <source>
        <dbReference type="Google" id="ProtNLM"/>
    </source>
</evidence>
<dbReference type="InterPro" id="IPR019150">
    <property type="entry name" value="Vesicle_transport_protein_Use1"/>
</dbReference>
<dbReference type="Pfam" id="PF09753">
    <property type="entry name" value="Use1"/>
    <property type="match status" value="1"/>
</dbReference>
<keyword evidence="9 11" id="KW-0472">Membrane</keyword>
<dbReference type="PANTHER" id="PTHR13050">
    <property type="entry name" value="USE1-LIKE PROTEIN"/>
    <property type="match status" value="1"/>
</dbReference>
<keyword evidence="6" id="KW-0931">ER-Golgi transport</keyword>
<evidence type="ECO:0000256" key="2">
    <source>
        <dbReference type="ARBA" id="ARBA00007891"/>
    </source>
</evidence>
<comment type="subcellular location">
    <subcellularLocation>
        <location evidence="1">Endoplasmic reticulum membrane</location>
        <topology evidence="1">Single-pass type IV membrane protein</topology>
    </subcellularLocation>
</comment>
<evidence type="ECO:0000313" key="12">
    <source>
        <dbReference type="EMBL" id="KAL1590905.1"/>
    </source>
</evidence>
<keyword evidence="5" id="KW-0256">Endoplasmic reticulum</keyword>
<evidence type="ECO:0000313" key="13">
    <source>
        <dbReference type="Proteomes" id="UP000803884"/>
    </source>
</evidence>
<evidence type="ECO:0000256" key="3">
    <source>
        <dbReference type="ARBA" id="ARBA00022448"/>
    </source>
</evidence>
<dbReference type="GO" id="GO:0015031">
    <property type="term" value="P:protein transport"/>
    <property type="evidence" value="ECO:0007669"/>
    <property type="project" value="UniProtKB-KW"/>
</dbReference>
<evidence type="ECO:0000256" key="1">
    <source>
        <dbReference type="ARBA" id="ARBA00004163"/>
    </source>
</evidence>
<organism evidence="12 13">
    <name type="scientific">Cladosporium halotolerans</name>
    <dbReference type="NCBI Taxonomy" id="1052096"/>
    <lineage>
        <taxon>Eukaryota</taxon>
        <taxon>Fungi</taxon>
        <taxon>Dikarya</taxon>
        <taxon>Ascomycota</taxon>
        <taxon>Pezizomycotina</taxon>
        <taxon>Dothideomycetes</taxon>
        <taxon>Dothideomycetidae</taxon>
        <taxon>Cladosporiales</taxon>
        <taxon>Cladosporiaceae</taxon>
        <taxon>Cladosporium</taxon>
    </lineage>
</organism>
<reference evidence="12 13" key="1">
    <citation type="journal article" date="2020" name="Microbiol. Resour. Announc.">
        <title>Draft Genome Sequence of a Cladosporium Species Isolated from the Mesophotic Ascidian Didemnum maculosum.</title>
        <authorList>
            <person name="Gioti A."/>
            <person name="Siaperas R."/>
            <person name="Nikolaivits E."/>
            <person name="Le Goff G."/>
            <person name="Ouazzani J."/>
            <person name="Kotoulas G."/>
            <person name="Topakas E."/>
        </authorList>
    </citation>
    <scope>NUCLEOTIDE SEQUENCE [LARGE SCALE GENOMIC DNA]</scope>
    <source>
        <strain evidence="12 13">TM138-S3</strain>
    </source>
</reference>
<dbReference type="AlphaFoldDB" id="A0AB34L7E7"/>
<dbReference type="RefSeq" id="XP_069234010.1">
    <property type="nucleotide sequence ID" value="XM_069368984.1"/>
</dbReference>
<evidence type="ECO:0000256" key="4">
    <source>
        <dbReference type="ARBA" id="ARBA00022692"/>
    </source>
</evidence>
<feature type="transmembrane region" description="Helical" evidence="11">
    <location>
        <begin position="262"/>
        <end position="282"/>
    </location>
</feature>
<evidence type="ECO:0000256" key="9">
    <source>
        <dbReference type="ARBA" id="ARBA00023136"/>
    </source>
</evidence>
<dbReference type="PANTHER" id="PTHR13050:SF7">
    <property type="entry name" value="VESICLE TRANSPORT PROTEIN USE1"/>
    <property type="match status" value="1"/>
</dbReference>
<dbReference type="GO" id="GO:0031201">
    <property type="term" value="C:SNARE complex"/>
    <property type="evidence" value="ECO:0007669"/>
    <property type="project" value="TreeGrafter"/>
</dbReference>
<keyword evidence="7" id="KW-0653">Protein transport</keyword>
<protein>
    <recommendedName>
        <fullName evidence="14">Synaptobrevin</fullName>
    </recommendedName>
</protein>
<comment type="caution">
    <text evidence="12">The sequence shown here is derived from an EMBL/GenBank/DDBJ whole genome shotgun (WGS) entry which is preliminary data.</text>
</comment>
<dbReference type="GO" id="GO:0005484">
    <property type="term" value="F:SNAP receptor activity"/>
    <property type="evidence" value="ECO:0007669"/>
    <property type="project" value="TreeGrafter"/>
</dbReference>
<feature type="compositionally biased region" description="Acidic residues" evidence="10">
    <location>
        <begin position="99"/>
        <end position="109"/>
    </location>
</feature>
<comment type="similarity">
    <text evidence="2">Belongs to the USE1 family.</text>
</comment>
<proteinExistence type="inferred from homology"/>
<keyword evidence="8 11" id="KW-1133">Transmembrane helix</keyword>
<evidence type="ECO:0000256" key="11">
    <source>
        <dbReference type="SAM" id="Phobius"/>
    </source>
</evidence>
<gene>
    <name evidence="12" type="ORF">WHR41_00378</name>
</gene>
<dbReference type="GO" id="GO:0006890">
    <property type="term" value="P:retrograde vesicle-mediated transport, Golgi to endoplasmic reticulum"/>
    <property type="evidence" value="ECO:0007669"/>
    <property type="project" value="TreeGrafter"/>
</dbReference>
<evidence type="ECO:0000256" key="8">
    <source>
        <dbReference type="ARBA" id="ARBA00022989"/>
    </source>
</evidence>
<dbReference type="Proteomes" id="UP000803884">
    <property type="component" value="Unassembled WGS sequence"/>
</dbReference>
<keyword evidence="13" id="KW-1185">Reference proteome</keyword>
<evidence type="ECO:0000256" key="5">
    <source>
        <dbReference type="ARBA" id="ARBA00022824"/>
    </source>
</evidence>
<keyword evidence="3" id="KW-0813">Transport</keyword>
<name>A0AB34L7E7_9PEZI</name>
<evidence type="ECO:0000256" key="10">
    <source>
        <dbReference type="SAM" id="MobiDB-lite"/>
    </source>
</evidence>
<evidence type="ECO:0000256" key="7">
    <source>
        <dbReference type="ARBA" id="ARBA00022927"/>
    </source>
</evidence>
<dbReference type="GeneID" id="96001822"/>